<feature type="binding site" evidence="7">
    <location>
        <position position="266"/>
    </location>
    <ligand>
        <name>ATP</name>
        <dbReference type="ChEBI" id="CHEBI:30616"/>
    </ligand>
</feature>
<keyword evidence="2 7" id="KW-0436">Ligase</keyword>
<comment type="similarity">
    <text evidence="1 7">Belongs to the class-I aminoacyl-tRNA synthetase family. Glutamate--tRNA ligase type 1 subfamily.</text>
</comment>
<dbReference type="PANTHER" id="PTHR43311:SF2">
    <property type="entry name" value="GLUTAMATE--TRNA LIGASE, MITOCHONDRIAL-RELATED"/>
    <property type="match status" value="1"/>
</dbReference>
<dbReference type="InterPro" id="IPR001412">
    <property type="entry name" value="aa-tRNA-synth_I_CS"/>
</dbReference>
<evidence type="ECO:0000256" key="3">
    <source>
        <dbReference type="ARBA" id="ARBA00022741"/>
    </source>
</evidence>
<dbReference type="InterPro" id="IPR033910">
    <property type="entry name" value="GluRS_core"/>
</dbReference>
<dbReference type="NCBIfam" id="TIGR00464">
    <property type="entry name" value="gltX_bact"/>
    <property type="match status" value="1"/>
</dbReference>
<protein>
    <recommendedName>
        <fullName evidence="7">Glutamate--tRNA ligase</fullName>
        <ecNumber evidence="7">6.1.1.17</ecNumber>
    </recommendedName>
    <alternativeName>
        <fullName evidence="7">Glutamyl-tRNA synthetase</fullName>
        <shortName evidence="7">GluRS</shortName>
    </alternativeName>
</protein>
<keyword evidence="7" id="KW-0963">Cytoplasm</keyword>
<dbReference type="EC" id="6.1.1.17" evidence="7"/>
<dbReference type="InterPro" id="IPR045462">
    <property type="entry name" value="aa-tRNA-synth_I_cd-bd"/>
</dbReference>
<dbReference type="InterPro" id="IPR014729">
    <property type="entry name" value="Rossmann-like_a/b/a_fold"/>
</dbReference>
<comment type="catalytic activity">
    <reaction evidence="7">
        <text>tRNA(Glu) + L-glutamate + ATP = L-glutamyl-tRNA(Glu) + AMP + diphosphate</text>
        <dbReference type="Rhea" id="RHEA:23540"/>
        <dbReference type="Rhea" id="RHEA-COMP:9663"/>
        <dbReference type="Rhea" id="RHEA-COMP:9680"/>
        <dbReference type="ChEBI" id="CHEBI:29985"/>
        <dbReference type="ChEBI" id="CHEBI:30616"/>
        <dbReference type="ChEBI" id="CHEBI:33019"/>
        <dbReference type="ChEBI" id="CHEBI:78442"/>
        <dbReference type="ChEBI" id="CHEBI:78520"/>
        <dbReference type="ChEBI" id="CHEBI:456215"/>
        <dbReference type="EC" id="6.1.1.17"/>
    </reaction>
</comment>
<dbReference type="InterPro" id="IPR008925">
    <property type="entry name" value="aa_tRNA-synth_I_cd-bd_sf"/>
</dbReference>
<dbReference type="HAMAP" id="MF_00022">
    <property type="entry name" value="Glu_tRNA_synth_type1"/>
    <property type="match status" value="1"/>
</dbReference>
<keyword evidence="3 7" id="KW-0547">Nucleotide-binding</keyword>
<reference evidence="10 11" key="1">
    <citation type="journal article" date="2023" name="Antonie Van Leeuwenhoek">
        <title>Mesoterricola silvestris gen. nov., sp. nov., Mesoterricola sediminis sp. nov., Geothrix oryzae sp. nov., Geothrix edaphica sp. nov., Geothrix rubra sp. nov., and Geothrix limicola sp. nov., six novel members of Acidobacteriota isolated from soils.</title>
        <authorList>
            <person name="Itoh H."/>
            <person name="Sugisawa Y."/>
            <person name="Mise K."/>
            <person name="Xu Z."/>
            <person name="Kuniyasu M."/>
            <person name="Ushijima N."/>
            <person name="Kawano K."/>
            <person name="Kobayashi E."/>
            <person name="Shiratori Y."/>
            <person name="Masuda Y."/>
            <person name="Senoo K."/>
        </authorList>
    </citation>
    <scope>NUCLEOTIDE SEQUENCE [LARGE SCALE GENOMIC DNA]</scope>
    <source>
        <strain evidence="10 11">Red804</strain>
    </source>
</reference>
<dbReference type="InterPro" id="IPR000924">
    <property type="entry name" value="Glu/Gln-tRNA-synth"/>
</dbReference>
<evidence type="ECO:0000313" key="10">
    <source>
        <dbReference type="EMBL" id="GLH74946.1"/>
    </source>
</evidence>
<evidence type="ECO:0000259" key="8">
    <source>
        <dbReference type="Pfam" id="PF00749"/>
    </source>
</evidence>
<organism evidence="10 11">
    <name type="scientific">Geothrix limicola</name>
    <dbReference type="NCBI Taxonomy" id="2927978"/>
    <lineage>
        <taxon>Bacteria</taxon>
        <taxon>Pseudomonadati</taxon>
        <taxon>Acidobacteriota</taxon>
        <taxon>Holophagae</taxon>
        <taxon>Holophagales</taxon>
        <taxon>Holophagaceae</taxon>
        <taxon>Geothrix</taxon>
    </lineage>
</organism>
<dbReference type="EMBL" id="BSDE01000009">
    <property type="protein sequence ID" value="GLH74946.1"/>
    <property type="molecule type" value="Genomic_DNA"/>
</dbReference>
<evidence type="ECO:0000256" key="1">
    <source>
        <dbReference type="ARBA" id="ARBA00007894"/>
    </source>
</evidence>
<feature type="short sequence motif" description="'HIGH' region" evidence="7">
    <location>
        <begin position="11"/>
        <end position="21"/>
    </location>
</feature>
<evidence type="ECO:0000256" key="7">
    <source>
        <dbReference type="HAMAP-Rule" id="MF_00022"/>
    </source>
</evidence>
<comment type="subunit">
    <text evidence="7">Monomer.</text>
</comment>
<feature type="domain" description="Aminoacyl-tRNA synthetase class I anticodon-binding" evidence="9">
    <location>
        <begin position="358"/>
        <end position="493"/>
    </location>
</feature>
<dbReference type="PRINTS" id="PR00987">
    <property type="entry name" value="TRNASYNTHGLU"/>
</dbReference>
<evidence type="ECO:0000259" key="9">
    <source>
        <dbReference type="Pfam" id="PF19269"/>
    </source>
</evidence>
<dbReference type="InterPro" id="IPR020058">
    <property type="entry name" value="Glu/Gln-tRNA-synth_Ib_cat-dom"/>
</dbReference>
<evidence type="ECO:0000256" key="5">
    <source>
        <dbReference type="ARBA" id="ARBA00022917"/>
    </source>
</evidence>
<dbReference type="Pfam" id="PF00749">
    <property type="entry name" value="tRNA-synt_1c"/>
    <property type="match status" value="1"/>
</dbReference>
<dbReference type="CDD" id="cd00808">
    <property type="entry name" value="GluRS_core"/>
    <property type="match status" value="1"/>
</dbReference>
<evidence type="ECO:0000313" key="11">
    <source>
        <dbReference type="Proteomes" id="UP001165069"/>
    </source>
</evidence>
<accession>A0ABQ5QKW4</accession>
<comment type="caution">
    <text evidence="10">The sequence shown here is derived from an EMBL/GenBank/DDBJ whole genome shotgun (WGS) entry which is preliminary data.</text>
</comment>
<dbReference type="InterPro" id="IPR020751">
    <property type="entry name" value="aa-tRNA-synth_I_codon-bd_sub2"/>
</dbReference>
<dbReference type="SUPFAM" id="SSF52374">
    <property type="entry name" value="Nucleotidylyl transferase"/>
    <property type="match status" value="1"/>
</dbReference>
<evidence type="ECO:0000256" key="2">
    <source>
        <dbReference type="ARBA" id="ARBA00022598"/>
    </source>
</evidence>
<dbReference type="PANTHER" id="PTHR43311">
    <property type="entry name" value="GLUTAMATE--TRNA LIGASE"/>
    <property type="match status" value="1"/>
</dbReference>
<dbReference type="InterPro" id="IPR049940">
    <property type="entry name" value="GluQ/Sye"/>
</dbReference>
<dbReference type="PROSITE" id="PS00178">
    <property type="entry name" value="AA_TRNA_LIGASE_I"/>
    <property type="match status" value="1"/>
</dbReference>
<feature type="short sequence motif" description="'KMSKS' region" evidence="7">
    <location>
        <begin position="263"/>
        <end position="267"/>
    </location>
</feature>
<gene>
    <name evidence="7 10" type="primary">gltX</name>
    <name evidence="10" type="ORF">GETHLI_34480</name>
</gene>
<dbReference type="Gene3D" id="1.10.10.350">
    <property type="match status" value="1"/>
</dbReference>
<keyword evidence="5 7" id="KW-0648">Protein biosynthesis</keyword>
<name>A0ABQ5QKW4_9BACT</name>
<dbReference type="InterPro" id="IPR004527">
    <property type="entry name" value="Glu-tRNA-ligase_bac/mito"/>
</dbReference>
<keyword evidence="11" id="KW-1185">Reference proteome</keyword>
<comment type="subcellular location">
    <subcellularLocation>
        <location evidence="7">Cytoplasm</location>
    </subcellularLocation>
</comment>
<keyword evidence="6 7" id="KW-0030">Aminoacyl-tRNA synthetase</keyword>
<dbReference type="RefSeq" id="WP_285577809.1">
    <property type="nucleotide sequence ID" value="NZ_BSDE01000009.1"/>
</dbReference>
<proteinExistence type="inferred from homology"/>
<dbReference type="Pfam" id="PF19269">
    <property type="entry name" value="Anticodon_2"/>
    <property type="match status" value="1"/>
</dbReference>
<comment type="function">
    <text evidence="7">Catalyzes the attachment of glutamate to tRNA(Glu) in a two-step reaction: glutamate is first activated by ATP to form Glu-AMP and then transferred to the acceptor end of tRNA(Glu).</text>
</comment>
<feature type="domain" description="Glutamyl/glutaminyl-tRNA synthetase class Ib catalytic" evidence="8">
    <location>
        <begin position="4"/>
        <end position="340"/>
    </location>
</feature>
<evidence type="ECO:0000256" key="6">
    <source>
        <dbReference type="ARBA" id="ARBA00023146"/>
    </source>
</evidence>
<evidence type="ECO:0000256" key="4">
    <source>
        <dbReference type="ARBA" id="ARBA00022840"/>
    </source>
</evidence>
<dbReference type="Gene3D" id="3.40.50.620">
    <property type="entry name" value="HUPs"/>
    <property type="match status" value="1"/>
</dbReference>
<comment type="caution">
    <text evidence="7">Lacks conserved residue(s) required for the propagation of feature annotation.</text>
</comment>
<dbReference type="GO" id="GO:0016874">
    <property type="term" value="F:ligase activity"/>
    <property type="evidence" value="ECO:0007669"/>
    <property type="project" value="UniProtKB-KW"/>
</dbReference>
<keyword evidence="4 7" id="KW-0067">ATP-binding</keyword>
<dbReference type="Proteomes" id="UP001165069">
    <property type="component" value="Unassembled WGS sequence"/>
</dbReference>
<dbReference type="SUPFAM" id="SSF48163">
    <property type="entry name" value="An anticodon-binding domain of class I aminoacyl-tRNA synthetases"/>
    <property type="match status" value="1"/>
</dbReference>
<sequence length="494" mass="55204">MSRQIVTRFAPSPTGMLHIGGVRTALFCWLFARKHGGRFILRIEDTDLSRSTDDNIRIIEEGMAWCGLDWDEGPVVGDASQWKGPHGPYRQMQRMDLYKAKIQELLDKNLAYRCRCSREAIEERRKTVEAAGKVFQYNRGLDAGKGCAAAHHDASQPAAIRFRMPESGDIVVPDLIKGDTRFPADSLDDWIIARTGDGPGEIGVPTYNFCVVVDDTHMQVTHVIRGDDHLNNTPKQIPLFAAFGYDLPAFAHVPMILGADGAKLSKRHGATSITEYQAMGLLPSAVRLALARLSWTPKIDGKAVESAEEELLTDEQMIQLFDLADCQKSAARFDMDKLQWLNQKLIQRSTWQELEPHLRPFVMEVSKGAWEAKSDVWKAQAIQCTQKGKSLTDMAEALRFAFERPAAFDEKAVEKFMTPVAKLALRDLAGLTDYSHEGLEAGFNAILERHGLKTKDLAQALRVALCGKPVSPGIYDTLMLVGRDEVLARLERWL</sequence>